<feature type="domain" description="N-acetyltransferase" evidence="3">
    <location>
        <begin position="16"/>
        <end position="179"/>
    </location>
</feature>
<reference evidence="4 5" key="2">
    <citation type="submission" date="2019-08" db="EMBL/GenBank/DDBJ databases">
        <title>Jejuicoccus antrihumi gen. nov., sp. nov., a new member of the family Dermacoccaceae isolated from a cave.</title>
        <authorList>
            <person name="Schumann P."/>
            <person name="Kim I.S."/>
        </authorList>
    </citation>
    <scope>NUCLEOTIDE SEQUENCE [LARGE SCALE GENOMIC DNA]</scope>
    <source>
        <strain evidence="4 5">C5-26</strain>
    </source>
</reference>
<evidence type="ECO:0000313" key="5">
    <source>
        <dbReference type="Proteomes" id="UP000320244"/>
    </source>
</evidence>
<dbReference type="PANTHER" id="PTHR43877:SF2">
    <property type="entry name" value="AMINOALKYLPHOSPHONATE N-ACETYLTRANSFERASE-RELATED"/>
    <property type="match status" value="1"/>
</dbReference>
<keyword evidence="1 4" id="KW-0808">Transferase</keyword>
<comment type="caution">
    <text evidence="4">The sequence shown here is derived from an EMBL/GenBank/DDBJ whole genome shotgun (WGS) entry which is preliminary data.</text>
</comment>
<proteinExistence type="predicted"/>
<keyword evidence="5" id="KW-1185">Reference proteome</keyword>
<organism evidence="4 5">
    <name type="scientific">Leekyejoonella antrihumi</name>
    <dbReference type="NCBI Taxonomy" id="1660198"/>
    <lineage>
        <taxon>Bacteria</taxon>
        <taxon>Bacillati</taxon>
        <taxon>Actinomycetota</taxon>
        <taxon>Actinomycetes</taxon>
        <taxon>Micrococcales</taxon>
        <taxon>Dermacoccaceae</taxon>
        <taxon>Leekyejoonella</taxon>
    </lineage>
</organism>
<dbReference type="AlphaFoldDB" id="A0A563DX62"/>
<dbReference type="GO" id="GO:0016747">
    <property type="term" value="F:acyltransferase activity, transferring groups other than amino-acyl groups"/>
    <property type="evidence" value="ECO:0007669"/>
    <property type="project" value="InterPro"/>
</dbReference>
<evidence type="ECO:0000256" key="2">
    <source>
        <dbReference type="ARBA" id="ARBA00023315"/>
    </source>
</evidence>
<dbReference type="InterPro" id="IPR000182">
    <property type="entry name" value="GNAT_dom"/>
</dbReference>
<evidence type="ECO:0000259" key="3">
    <source>
        <dbReference type="PROSITE" id="PS51186"/>
    </source>
</evidence>
<dbReference type="InterPro" id="IPR016181">
    <property type="entry name" value="Acyl_CoA_acyltransferase"/>
</dbReference>
<evidence type="ECO:0000256" key="1">
    <source>
        <dbReference type="ARBA" id="ARBA00022679"/>
    </source>
</evidence>
<dbReference type="PROSITE" id="PS51186">
    <property type="entry name" value="GNAT"/>
    <property type="match status" value="1"/>
</dbReference>
<sequence>MTSLPGRPAPRVARVTRVDELTPDLIDEATSSLARLVADGAALGWVTPPDRVDVTALLRSVVEAGTQDACLVIAGDNTRFAGLGYWLRYARPTHRPHADIEKLAVSPDFQRRGVGRALLAALIGHARVESVEMLTLDFRGDNAGAESLYRSMGFAEYGRLRDFVAPDEHQRFDMVMHAIDLRKPTLVE</sequence>
<name>A0A563DX62_9MICO</name>
<dbReference type="Gene3D" id="3.40.630.30">
    <property type="match status" value="1"/>
</dbReference>
<dbReference type="CDD" id="cd04301">
    <property type="entry name" value="NAT_SF"/>
    <property type="match status" value="1"/>
</dbReference>
<dbReference type="Proteomes" id="UP000320244">
    <property type="component" value="Unassembled WGS sequence"/>
</dbReference>
<dbReference type="RefSeq" id="WP_146318304.1">
    <property type="nucleotide sequence ID" value="NZ_VCQV01000024.1"/>
</dbReference>
<dbReference type="PANTHER" id="PTHR43877">
    <property type="entry name" value="AMINOALKYLPHOSPHONATE N-ACETYLTRANSFERASE-RELATED-RELATED"/>
    <property type="match status" value="1"/>
</dbReference>
<dbReference type="OrthoDB" id="9803907at2"/>
<gene>
    <name evidence="4" type="ORF">FGL98_16125</name>
</gene>
<dbReference type="SUPFAM" id="SSF55729">
    <property type="entry name" value="Acyl-CoA N-acyltransferases (Nat)"/>
    <property type="match status" value="1"/>
</dbReference>
<reference evidence="4 5" key="1">
    <citation type="submission" date="2019-05" db="EMBL/GenBank/DDBJ databases">
        <authorList>
            <person name="Lee S.D."/>
        </authorList>
    </citation>
    <scope>NUCLEOTIDE SEQUENCE [LARGE SCALE GENOMIC DNA]</scope>
    <source>
        <strain evidence="4 5">C5-26</strain>
    </source>
</reference>
<dbReference type="InterPro" id="IPR050832">
    <property type="entry name" value="Bact_Acetyltransf"/>
</dbReference>
<dbReference type="Pfam" id="PF00583">
    <property type="entry name" value="Acetyltransf_1"/>
    <property type="match status" value="1"/>
</dbReference>
<protein>
    <submittedName>
        <fullName evidence="4">GNAT family N-acetyltransferase</fullName>
    </submittedName>
</protein>
<keyword evidence="2" id="KW-0012">Acyltransferase</keyword>
<dbReference type="EMBL" id="VCQV01000024">
    <property type="protein sequence ID" value="TWP34878.1"/>
    <property type="molecule type" value="Genomic_DNA"/>
</dbReference>
<evidence type="ECO:0000313" key="4">
    <source>
        <dbReference type="EMBL" id="TWP34878.1"/>
    </source>
</evidence>
<accession>A0A563DX62</accession>